<keyword evidence="2" id="KW-0057">Aromatic amino acid biosynthesis</keyword>
<evidence type="ECO:0000256" key="3">
    <source>
        <dbReference type="ARBA" id="ARBA00023222"/>
    </source>
</evidence>
<dbReference type="Gene3D" id="3.30.70.260">
    <property type="match status" value="1"/>
</dbReference>
<dbReference type="GO" id="GO:0009507">
    <property type="term" value="C:chloroplast"/>
    <property type="evidence" value="ECO:0007669"/>
    <property type="project" value="TreeGrafter"/>
</dbReference>
<dbReference type="Gene3D" id="2.30.30.140">
    <property type="match status" value="1"/>
</dbReference>
<evidence type="ECO:0000259" key="7">
    <source>
        <dbReference type="PROSITE" id="PS50812"/>
    </source>
</evidence>
<keyword evidence="1" id="KW-0028">Amino-acid biosynthesis</keyword>
<reference evidence="9 10" key="1">
    <citation type="journal article" date="2018" name="Plant J.">
        <title>Genome sequences of Chlorella sorokiniana UTEX 1602 and Micractinium conductrix SAG 241.80: implications to maltose excretion by a green alga.</title>
        <authorList>
            <person name="Arriola M.B."/>
            <person name="Velmurugan N."/>
            <person name="Zhang Y."/>
            <person name="Plunkett M.H."/>
            <person name="Hondzo H."/>
            <person name="Barney B.M."/>
        </authorList>
    </citation>
    <scope>NUCLEOTIDE SEQUENCE [LARGE SCALE GENOMIC DNA]</scope>
    <source>
        <strain evidence="9 10">SAG 241.80</strain>
    </source>
</reference>
<dbReference type="EMBL" id="LHPF02000007">
    <property type="protein sequence ID" value="PSC73521.1"/>
    <property type="molecule type" value="Genomic_DNA"/>
</dbReference>
<dbReference type="PROSITE" id="PS00857">
    <property type="entry name" value="PREPHENATE_DEHYDR_1"/>
    <property type="match status" value="1"/>
</dbReference>
<keyword evidence="4" id="KW-0456">Lyase</keyword>
<feature type="compositionally biased region" description="Basic and acidic residues" evidence="6">
    <location>
        <begin position="104"/>
        <end position="114"/>
    </location>
</feature>
<accession>A0A2P6VHF4</accession>
<feature type="compositionally biased region" description="Low complexity" evidence="6">
    <location>
        <begin position="179"/>
        <end position="198"/>
    </location>
</feature>
<proteinExistence type="predicted"/>
<dbReference type="GO" id="GO:0015979">
    <property type="term" value="P:photosynthesis"/>
    <property type="evidence" value="ECO:0007669"/>
    <property type="project" value="InterPro"/>
</dbReference>
<dbReference type="FunFam" id="3.40.190.10:FF:000031">
    <property type="entry name" value="Arogenate dehydratase"/>
    <property type="match status" value="1"/>
</dbReference>
<dbReference type="SUPFAM" id="SSF53850">
    <property type="entry name" value="Periplasmic binding protein-like II"/>
    <property type="match status" value="1"/>
</dbReference>
<evidence type="ECO:0000256" key="6">
    <source>
        <dbReference type="SAM" id="MobiDB-lite"/>
    </source>
</evidence>
<feature type="compositionally biased region" description="Gly residues" evidence="6">
    <location>
        <begin position="123"/>
        <end position="138"/>
    </location>
</feature>
<dbReference type="PANTHER" id="PTHR21022">
    <property type="entry name" value="PREPHENATE DEHYDRATASE P PROTEIN"/>
    <property type="match status" value="1"/>
</dbReference>
<evidence type="ECO:0000313" key="10">
    <source>
        <dbReference type="Proteomes" id="UP000239649"/>
    </source>
</evidence>
<dbReference type="Pfam" id="PF00800">
    <property type="entry name" value="PDT"/>
    <property type="match status" value="1"/>
</dbReference>
<dbReference type="GO" id="GO:0047769">
    <property type="term" value="F:arogenate dehydratase activity"/>
    <property type="evidence" value="ECO:0007669"/>
    <property type="project" value="TreeGrafter"/>
</dbReference>
<dbReference type="InterPro" id="IPR002683">
    <property type="entry name" value="PsbP_C"/>
</dbReference>
<feature type="domain" description="PWWP" evidence="7">
    <location>
        <begin position="428"/>
        <end position="488"/>
    </location>
</feature>
<dbReference type="Pfam" id="PF00855">
    <property type="entry name" value="PWWP"/>
    <property type="match status" value="1"/>
</dbReference>
<name>A0A2P6VHF4_9CHLO</name>
<evidence type="ECO:0000256" key="5">
    <source>
        <dbReference type="ARBA" id="ARBA00029440"/>
    </source>
</evidence>
<dbReference type="GO" id="GO:0009654">
    <property type="term" value="C:photosystem II oxygen evolving complex"/>
    <property type="evidence" value="ECO:0007669"/>
    <property type="project" value="InterPro"/>
</dbReference>
<protein>
    <submittedName>
        <fullName evidence="9">Arogenate dehydratase prephenate dehydratase chloroplastic</fullName>
    </submittedName>
</protein>
<dbReference type="InterPro" id="IPR045865">
    <property type="entry name" value="ACT-like_dom_sf"/>
</dbReference>
<dbReference type="Proteomes" id="UP000239649">
    <property type="component" value="Unassembled WGS sequence"/>
</dbReference>
<dbReference type="PROSITE" id="PS00858">
    <property type="entry name" value="PREPHENATE_DEHYDR_2"/>
    <property type="match status" value="1"/>
</dbReference>
<feature type="compositionally biased region" description="Polar residues" evidence="6">
    <location>
        <begin position="309"/>
        <end position="324"/>
    </location>
</feature>
<evidence type="ECO:0000256" key="4">
    <source>
        <dbReference type="ARBA" id="ARBA00023239"/>
    </source>
</evidence>
<dbReference type="InterPro" id="IPR018528">
    <property type="entry name" value="Preph_deHydtase_CS"/>
</dbReference>
<gene>
    <name evidence="9" type="ORF">C2E20_3500</name>
</gene>
<feature type="compositionally biased region" description="Low complexity" evidence="6">
    <location>
        <begin position="252"/>
        <end position="275"/>
    </location>
</feature>
<dbReference type="InterPro" id="IPR000313">
    <property type="entry name" value="PWWP_dom"/>
</dbReference>
<comment type="pathway">
    <text evidence="5">Amino-acid biosynthesis.</text>
</comment>
<dbReference type="SUPFAM" id="SSF63748">
    <property type="entry name" value="Tudor/PWWP/MBT"/>
    <property type="match status" value="1"/>
</dbReference>
<dbReference type="SUPFAM" id="SSF55021">
    <property type="entry name" value="ACT-like"/>
    <property type="match status" value="1"/>
</dbReference>
<dbReference type="Pfam" id="PF01789">
    <property type="entry name" value="PsbP"/>
    <property type="match status" value="1"/>
</dbReference>
<sequence>MEERLHVSQRSEDAGAPLRLVFKGSTVKQLLNSGRKQQSTAWQAGGPGGQQQEAAASPSPGAAVSDSPGLPFSPSSAEPSSGVPADGTAGVRSVHGRPPGKQPYPHDRTPEAEAARASLQPQPGGGAGDGAAAGGSDGGAAAPPAGPRSVHGQPPGKQPHPDDPHFGGSAGSGREGEAAEAAAAQGSGGDAAAAVDAGPRSVLGRPPGKQPQQVALIAQAYQGYSSEEEEPVSPLAAAAAVQHAPWQQQHAAAQAYVHAPAGSSHGAAPGLAAGASRKRPASQPLGGEAGQRKRPANGGAAAAGAADSPTLQRLPTGVSSSHRGYSTGVPASLARTGSFHGVDARSTQQIRLLAGAPRSLQQRQQLAAANGGAGAAPRQPAGASRSKQAAGGAAAKPKQAAKAASSGQRKSTGGGGAARAVPAAAYKPGDVVWAKIGVYPWWPAQLQRPTSDEHFKPKHAASDLFCVFYGSNDYNWLPASALKPFREDHPDYHRHAAVKNKALQKAIDEAWVYGVQRQRPDSVASTFAAGAPVAAKPQQRAAQAARAAVMVRAQKQEAAVDRRAALAAFSAAAAAVAAAKPAEAAYGDAARVFAGNITNKSGFVPYAGEGFAVLIPSKWNPSREQDFPGVVLRYEDNGDAVNNMVVLVQKVGKNSIEDLGSPDKFLQDNAYLFGESASFVGQTQSEGGFAPNKVSAASVLDVAEATDKKGKKYYKFEVLARAADGDEGGRHQLITAAVANGNLYLLKVQIGDKRWFKGAKNDAMGTWNSFTVATPRRSSLLTVQLAPGGVLTSDVIARATGTSGAGDEGYHAVNRVAYQGVPGAYSEMAAIKACPGWEPLPCEQFETAFQALSQWMAERAALPVENSLGGSIHAVYDLLLRYRLHIVGEVSIAVRHCLLALPGVEKGDIRRVLSHPQALAQTDAYTRRMQGVVREAVDDTAGAAKMIADNDWRDAAAVASRRAGELYGLDVLDEDIQDMKDNVTRFVVLSRDPLMATDALTSAVPYKTSIVFSLQEGPGMLFKALSVFALRDIDMTKIESRPMRANPLILSDASSGGPQQRSFNYLFYIDFEIAPFLRVLGSYPMDTTL</sequence>
<dbReference type="STRING" id="554055.A0A2P6VHF4"/>
<dbReference type="InterPro" id="IPR001086">
    <property type="entry name" value="Preph_deHydtase"/>
</dbReference>
<dbReference type="OrthoDB" id="2414662at2759"/>
<dbReference type="GO" id="GO:0009094">
    <property type="term" value="P:L-phenylalanine biosynthetic process"/>
    <property type="evidence" value="ECO:0007669"/>
    <property type="project" value="UniProtKB-KW"/>
</dbReference>
<keyword evidence="3" id="KW-0584">Phenylalanine biosynthesis</keyword>
<dbReference type="AlphaFoldDB" id="A0A2P6VHF4"/>
<feature type="compositionally biased region" description="Low complexity" evidence="6">
    <location>
        <begin position="50"/>
        <end position="69"/>
    </location>
</feature>
<feature type="region of interest" description="Disordered" evidence="6">
    <location>
        <begin position="252"/>
        <end position="332"/>
    </location>
</feature>
<dbReference type="PROSITE" id="PS51171">
    <property type="entry name" value="PREPHENATE_DEHYDR_3"/>
    <property type="match status" value="1"/>
</dbReference>
<dbReference type="CDD" id="cd05162">
    <property type="entry name" value="PWWP"/>
    <property type="match status" value="1"/>
</dbReference>
<dbReference type="SMART" id="SM00293">
    <property type="entry name" value="PWWP"/>
    <property type="match status" value="1"/>
</dbReference>
<dbReference type="CDD" id="cd13631">
    <property type="entry name" value="PBP2_Ct-PDT_like"/>
    <property type="match status" value="1"/>
</dbReference>
<dbReference type="GO" id="GO:0004664">
    <property type="term" value="F:prephenate dehydratase activity"/>
    <property type="evidence" value="ECO:0007669"/>
    <property type="project" value="InterPro"/>
</dbReference>
<evidence type="ECO:0000259" key="8">
    <source>
        <dbReference type="PROSITE" id="PS51171"/>
    </source>
</evidence>
<evidence type="ECO:0000256" key="1">
    <source>
        <dbReference type="ARBA" id="ARBA00022605"/>
    </source>
</evidence>
<comment type="caution">
    <text evidence="9">The sequence shown here is derived from an EMBL/GenBank/DDBJ whole genome shotgun (WGS) entry which is preliminary data.</text>
</comment>
<evidence type="ECO:0000256" key="2">
    <source>
        <dbReference type="ARBA" id="ARBA00023141"/>
    </source>
</evidence>
<feature type="compositionally biased region" description="Polar residues" evidence="6">
    <location>
        <begin position="31"/>
        <end position="42"/>
    </location>
</feature>
<dbReference type="SUPFAM" id="SSF55724">
    <property type="entry name" value="Mog1p/PsbP-like"/>
    <property type="match status" value="1"/>
</dbReference>
<feature type="region of interest" description="Disordered" evidence="6">
    <location>
        <begin position="31"/>
        <end position="214"/>
    </location>
</feature>
<organism evidence="9 10">
    <name type="scientific">Micractinium conductrix</name>
    <dbReference type="NCBI Taxonomy" id="554055"/>
    <lineage>
        <taxon>Eukaryota</taxon>
        <taxon>Viridiplantae</taxon>
        <taxon>Chlorophyta</taxon>
        <taxon>core chlorophytes</taxon>
        <taxon>Trebouxiophyceae</taxon>
        <taxon>Chlorellales</taxon>
        <taxon>Chlorellaceae</taxon>
        <taxon>Chlorella clade</taxon>
        <taxon>Micractinium</taxon>
    </lineage>
</organism>
<feature type="domain" description="Prephenate dehydratase" evidence="8">
    <location>
        <begin position="815"/>
        <end position="991"/>
    </location>
</feature>
<dbReference type="GO" id="GO:0019898">
    <property type="term" value="C:extrinsic component of membrane"/>
    <property type="evidence" value="ECO:0007669"/>
    <property type="project" value="InterPro"/>
</dbReference>
<dbReference type="Gene3D" id="3.40.1000.10">
    <property type="entry name" value="Mog1/PsbP, alpha/beta/alpha sandwich"/>
    <property type="match status" value="1"/>
</dbReference>
<feature type="region of interest" description="Disordered" evidence="6">
    <location>
        <begin position="361"/>
        <end position="419"/>
    </location>
</feature>
<evidence type="ECO:0000313" key="9">
    <source>
        <dbReference type="EMBL" id="PSC73521.1"/>
    </source>
</evidence>
<dbReference type="GO" id="GO:0005509">
    <property type="term" value="F:calcium ion binding"/>
    <property type="evidence" value="ECO:0007669"/>
    <property type="project" value="InterPro"/>
</dbReference>
<dbReference type="CDD" id="cd04905">
    <property type="entry name" value="ACT_CM-PDT"/>
    <property type="match status" value="1"/>
</dbReference>
<keyword evidence="10" id="KW-1185">Reference proteome</keyword>
<dbReference type="InterPro" id="IPR016123">
    <property type="entry name" value="Mog1/PsbP_a/b/a-sand"/>
</dbReference>
<dbReference type="PANTHER" id="PTHR21022:SF19">
    <property type="entry name" value="PREPHENATE DEHYDRATASE-RELATED"/>
    <property type="match status" value="1"/>
</dbReference>
<dbReference type="Gene3D" id="3.40.190.10">
    <property type="entry name" value="Periplasmic binding protein-like II"/>
    <property type="match status" value="2"/>
</dbReference>
<feature type="compositionally biased region" description="Low complexity" evidence="6">
    <location>
        <begin position="296"/>
        <end position="306"/>
    </location>
</feature>
<dbReference type="PROSITE" id="PS50812">
    <property type="entry name" value="PWWP"/>
    <property type="match status" value="1"/>
</dbReference>
<feature type="compositionally biased region" description="Low complexity" evidence="6">
    <location>
        <begin position="361"/>
        <end position="411"/>
    </location>
</feature>